<keyword evidence="1" id="KW-0175">Coiled coil</keyword>
<feature type="coiled-coil region" evidence="1">
    <location>
        <begin position="88"/>
        <end position="115"/>
    </location>
</feature>
<name>A0A8S5LVM5_9CAUD</name>
<reference evidence="2" key="1">
    <citation type="journal article" date="2021" name="Proc. Natl. Acad. Sci. U.S.A.">
        <title>A Catalog of Tens of Thousands of Viruses from Human Metagenomes Reveals Hidden Associations with Chronic Diseases.</title>
        <authorList>
            <person name="Tisza M.J."/>
            <person name="Buck C.B."/>
        </authorList>
    </citation>
    <scope>NUCLEOTIDE SEQUENCE</scope>
    <source>
        <strain evidence="2">CtkzC12</strain>
    </source>
</reference>
<proteinExistence type="predicted"/>
<evidence type="ECO:0000313" key="2">
    <source>
        <dbReference type="EMBL" id="DAD74028.1"/>
    </source>
</evidence>
<dbReference type="Gene3D" id="1.20.58.60">
    <property type="match status" value="1"/>
</dbReference>
<sequence length="154" mass="17520">MADELKIQVALTEELNKTKEVHQSLLNSPNYIQEKQTQVTYRQSRVEELLNKEKLSLDDLKTIRKYYKEITDILTDVLLKEKRVTDEFTKSMQKVKQITEQVEAAREKLGRLQAKGSVTEKGAVLKSTYIAEAIDGLTYGSGAHKGKQVQATSF</sequence>
<dbReference type="EMBL" id="BK014750">
    <property type="protein sequence ID" value="DAD74028.1"/>
    <property type="molecule type" value="Genomic_DNA"/>
</dbReference>
<protein>
    <submittedName>
        <fullName evidence="2">Uncharacterized protein</fullName>
    </submittedName>
</protein>
<organism evidence="2">
    <name type="scientific">Siphoviridae sp. ctkzC12</name>
    <dbReference type="NCBI Taxonomy" id="2826446"/>
    <lineage>
        <taxon>Viruses</taxon>
        <taxon>Duplodnaviria</taxon>
        <taxon>Heunggongvirae</taxon>
        <taxon>Uroviricota</taxon>
        <taxon>Caudoviricetes</taxon>
    </lineage>
</organism>
<evidence type="ECO:0000256" key="1">
    <source>
        <dbReference type="SAM" id="Coils"/>
    </source>
</evidence>
<accession>A0A8S5LVM5</accession>